<dbReference type="GO" id="GO:0005524">
    <property type="term" value="F:ATP binding"/>
    <property type="evidence" value="ECO:0007669"/>
    <property type="project" value="InterPro"/>
</dbReference>
<dbReference type="FunFam" id="3.30.230.10:FF:000138">
    <property type="entry name" value="DNA mismatch repair protein MutL"/>
    <property type="match status" value="1"/>
</dbReference>
<evidence type="ECO:0000256" key="1">
    <source>
        <dbReference type="ARBA" id="ARBA00006082"/>
    </source>
</evidence>
<evidence type="ECO:0000256" key="2">
    <source>
        <dbReference type="ARBA" id="ARBA00022763"/>
    </source>
</evidence>
<sequence length="787" mass="86068">MCAQKEAEGMGGEGIMRRLDGESARKLSAGQVITNLSSVIKELVENSLDAGACNLAIFIEDYGVGCITVDDDGRGMGLSHLLDDVGCVKEGVCVPLLASRATTKVKETDDVYGSQSLDTLGFRGEALHCLAQLSEVTVSTMSESTQPTSLCITYDSKSHLANAVATSERRGVGTTVTVRKLFAGLPVRHADFLRNRKKQLLAATTLVKQYALSHPHVRLLMTHRVTPESAPVTLVSLTGTNDPQRALAEAYGGRVLAGMVRVEWEVCFGTIIGYVSKVGGGRVTTDMQVFALDGRLVDLPAIAKAISDAYGECLPNAAQRVFPAFFLHVHTGDDVPYDVNLVPSKRKVLMAEEMRHAEEVHSCALRSFQVSSEGVDLDMHGRVGLGRSTERKTPQEAKLVRTPISATSITQFTYQPSDVQPLSVSQEEAPASTMEMSTLCSSLYFDHLGSSDSLEGSKLFSESASTSSTEHVTSESSQCSSSDGLESTSDSDSHRHSDRKRGRSEVSPEEEPMGGDQPAKTFITDEGNMQRPVGPRTRMKFPSLSELAQRPLVRPISKYFTATGEYGDGGTPSFSKLLEQSEKELKLHLDKCSFKDMVVHGQFNHGFIVTSLGDNIFVIDQHAADEKFNYENLMSRYVAKPQPLISPVAVPMEPQTVDLAIDNSDELQRHGFIVRRGEDDNRLLVHSVPVLPYEVVKPHDVMELLNQLTLYGVINRPMRCVWHSMATKACRSSIMIGTVLSEKTMRSVVSRLSELEQPWNCPHGRPTLRHIARISSLASTMMRASSD</sequence>
<dbReference type="InterPro" id="IPR014762">
    <property type="entry name" value="DNA_mismatch_repair_CS"/>
</dbReference>
<dbReference type="InterPro" id="IPR020568">
    <property type="entry name" value="Ribosomal_Su5_D2-typ_SF"/>
</dbReference>
<dbReference type="Pfam" id="PF13589">
    <property type="entry name" value="HATPase_c_3"/>
    <property type="match status" value="1"/>
</dbReference>
<feature type="domain" description="DNA mismatch repair protein S5" evidence="5">
    <location>
        <begin position="247"/>
        <end position="369"/>
    </location>
</feature>
<dbReference type="Gene3D" id="3.30.1370.100">
    <property type="entry name" value="MutL, C-terminal domain, regulatory subdomain"/>
    <property type="match status" value="1"/>
</dbReference>
<dbReference type="Pfam" id="PF08676">
    <property type="entry name" value="MutL_C"/>
    <property type="match status" value="1"/>
</dbReference>
<evidence type="ECO:0000313" key="6">
    <source>
        <dbReference type="EMBL" id="CCC93204.1"/>
    </source>
</evidence>
<dbReference type="VEuPathDB" id="TriTrypDB:TcIL3000_9_6160"/>
<dbReference type="InterPro" id="IPR038973">
    <property type="entry name" value="MutL/Mlh/Pms-like"/>
</dbReference>
<dbReference type="Pfam" id="PF01119">
    <property type="entry name" value="DNA_mis_repair"/>
    <property type="match status" value="1"/>
</dbReference>
<feature type="domain" description="MutL C-terminal dimerisation" evidence="4">
    <location>
        <begin position="599"/>
        <end position="740"/>
    </location>
</feature>
<dbReference type="InterPro" id="IPR002099">
    <property type="entry name" value="MutL/Mlh/PMS"/>
</dbReference>
<feature type="region of interest" description="Disordered" evidence="3">
    <location>
        <begin position="465"/>
        <end position="538"/>
    </location>
</feature>
<comment type="similarity">
    <text evidence="1">Belongs to the DNA mismatch repair MutL/HexB family.</text>
</comment>
<dbReference type="PROSITE" id="PS00058">
    <property type="entry name" value="DNA_MISMATCH_REPAIR_1"/>
    <property type="match status" value="1"/>
</dbReference>
<dbReference type="SUPFAM" id="SSF55874">
    <property type="entry name" value="ATPase domain of HSP90 chaperone/DNA topoisomerase II/histidine kinase"/>
    <property type="match status" value="1"/>
</dbReference>
<keyword evidence="2" id="KW-0227">DNA damage</keyword>
<evidence type="ECO:0000256" key="3">
    <source>
        <dbReference type="SAM" id="MobiDB-lite"/>
    </source>
</evidence>
<reference evidence="6" key="1">
    <citation type="journal article" date="2012" name="Proc. Natl. Acad. Sci. U.S.A.">
        <title>Antigenic diversity is generated by distinct evolutionary mechanisms in African trypanosome species.</title>
        <authorList>
            <person name="Jackson A.P."/>
            <person name="Berry A."/>
            <person name="Aslett M."/>
            <person name="Allison H.C."/>
            <person name="Burton P."/>
            <person name="Vavrova-Anderson J."/>
            <person name="Brown R."/>
            <person name="Browne H."/>
            <person name="Corton N."/>
            <person name="Hauser H."/>
            <person name="Gamble J."/>
            <person name="Gilderthorp R."/>
            <person name="Marcello L."/>
            <person name="McQuillan J."/>
            <person name="Otto T.D."/>
            <person name="Quail M.A."/>
            <person name="Sanders M.J."/>
            <person name="van Tonder A."/>
            <person name="Ginger M.L."/>
            <person name="Field M.C."/>
            <person name="Barry J.D."/>
            <person name="Hertz-Fowler C."/>
            <person name="Berriman M."/>
        </authorList>
    </citation>
    <scope>NUCLEOTIDE SEQUENCE</scope>
    <source>
        <strain evidence="6">IL3000</strain>
    </source>
</reference>
<dbReference type="GO" id="GO:0016887">
    <property type="term" value="F:ATP hydrolysis activity"/>
    <property type="evidence" value="ECO:0007669"/>
    <property type="project" value="InterPro"/>
</dbReference>
<dbReference type="InterPro" id="IPR042120">
    <property type="entry name" value="MutL_C_dimsub"/>
</dbReference>
<name>G0UUZ0_TRYCI</name>
<dbReference type="InterPro" id="IPR013507">
    <property type="entry name" value="DNA_mismatch_S5_2-like"/>
</dbReference>
<dbReference type="GO" id="GO:0006298">
    <property type="term" value="P:mismatch repair"/>
    <property type="evidence" value="ECO:0007669"/>
    <property type="project" value="InterPro"/>
</dbReference>
<dbReference type="GO" id="GO:0030983">
    <property type="term" value="F:mismatched DNA binding"/>
    <property type="evidence" value="ECO:0007669"/>
    <property type="project" value="InterPro"/>
</dbReference>
<feature type="compositionally biased region" description="Low complexity" evidence="3">
    <location>
        <begin position="465"/>
        <end position="490"/>
    </location>
</feature>
<dbReference type="PANTHER" id="PTHR10073">
    <property type="entry name" value="DNA MISMATCH REPAIR PROTEIN MLH, PMS, MUTL"/>
    <property type="match status" value="1"/>
</dbReference>
<dbReference type="InterPro" id="IPR037198">
    <property type="entry name" value="MutL_C_sf"/>
</dbReference>
<dbReference type="Gene3D" id="3.30.565.10">
    <property type="entry name" value="Histidine kinase-like ATPase, C-terminal domain"/>
    <property type="match status" value="1"/>
</dbReference>
<proteinExistence type="inferred from homology"/>
<evidence type="ECO:0000259" key="4">
    <source>
        <dbReference type="SMART" id="SM00853"/>
    </source>
</evidence>
<organism evidence="6">
    <name type="scientific">Trypanosoma congolense (strain IL3000)</name>
    <dbReference type="NCBI Taxonomy" id="1068625"/>
    <lineage>
        <taxon>Eukaryota</taxon>
        <taxon>Discoba</taxon>
        <taxon>Euglenozoa</taxon>
        <taxon>Kinetoplastea</taxon>
        <taxon>Metakinetoplastina</taxon>
        <taxon>Trypanosomatida</taxon>
        <taxon>Trypanosomatidae</taxon>
        <taxon>Trypanosoma</taxon>
        <taxon>Nannomonas</taxon>
    </lineage>
</organism>
<dbReference type="InterPro" id="IPR036890">
    <property type="entry name" value="HATPase_C_sf"/>
</dbReference>
<dbReference type="PANTHER" id="PTHR10073:SF55">
    <property type="entry name" value="REPAIR PROTEIN PMS1, PUTATIVE-RELATED"/>
    <property type="match status" value="1"/>
</dbReference>
<dbReference type="InterPro" id="IPR014721">
    <property type="entry name" value="Ribsml_uS5_D2-typ_fold_subgr"/>
</dbReference>
<dbReference type="SMART" id="SM00853">
    <property type="entry name" value="MutL_C"/>
    <property type="match status" value="1"/>
</dbReference>
<dbReference type="EMBL" id="HE575322">
    <property type="protein sequence ID" value="CCC93204.1"/>
    <property type="molecule type" value="Genomic_DNA"/>
</dbReference>
<dbReference type="Gene3D" id="3.30.230.10">
    <property type="match status" value="1"/>
</dbReference>
<evidence type="ECO:0000259" key="5">
    <source>
        <dbReference type="SMART" id="SM01340"/>
    </source>
</evidence>
<dbReference type="Gene3D" id="3.30.1540.20">
    <property type="entry name" value="MutL, C-terminal domain, dimerisation subdomain"/>
    <property type="match status" value="1"/>
</dbReference>
<dbReference type="SMART" id="SM01340">
    <property type="entry name" value="DNA_mis_repair"/>
    <property type="match status" value="1"/>
</dbReference>
<dbReference type="NCBIfam" id="TIGR00585">
    <property type="entry name" value="mutl"/>
    <property type="match status" value="1"/>
</dbReference>
<accession>G0UUZ0</accession>
<dbReference type="SUPFAM" id="SSF54211">
    <property type="entry name" value="Ribosomal protein S5 domain 2-like"/>
    <property type="match status" value="1"/>
</dbReference>
<dbReference type="InterPro" id="IPR014790">
    <property type="entry name" value="MutL_C"/>
</dbReference>
<dbReference type="AlphaFoldDB" id="G0UUZ0"/>
<dbReference type="GO" id="GO:0140664">
    <property type="term" value="F:ATP-dependent DNA damage sensor activity"/>
    <property type="evidence" value="ECO:0007669"/>
    <property type="project" value="InterPro"/>
</dbReference>
<dbReference type="InterPro" id="IPR042121">
    <property type="entry name" value="MutL_C_regsub"/>
</dbReference>
<dbReference type="GO" id="GO:0032389">
    <property type="term" value="C:MutLalpha complex"/>
    <property type="evidence" value="ECO:0007669"/>
    <property type="project" value="TreeGrafter"/>
</dbReference>
<dbReference type="SUPFAM" id="SSF118116">
    <property type="entry name" value="DNA mismatch repair protein MutL"/>
    <property type="match status" value="1"/>
</dbReference>
<protein>
    <submittedName>
        <fullName evidence="6">Mismatch repair protein</fullName>
    </submittedName>
</protein>
<gene>
    <name evidence="6" type="ORF">TCIL3000_9_6160</name>
</gene>